<dbReference type="KEGG" id="dfc:DFI_19780"/>
<evidence type="ECO:0000313" key="2">
    <source>
        <dbReference type="Proteomes" id="UP000259030"/>
    </source>
</evidence>
<name>A0A221T3J7_9DEIO</name>
<dbReference type="Proteomes" id="UP000259030">
    <property type="component" value="Plasmid pDFI3"/>
</dbReference>
<dbReference type="RefSeq" id="WP_027462870.1">
    <property type="nucleotide sequence ID" value="NZ_CP021084.1"/>
</dbReference>
<sequence length="196" mass="22448">MTNERVLLQAFAGRCTGWSYDLVQVDDRGIAASRSTPQGVQTLDLSLTWKRRSWRVHLTATTAFFLPDEDPSEGMERSTMRFRTLPSMLDPRWPNEWQYLQGTNPEPLVHTLGEVYEQTLEPHLRVVSSLTGLVRFMLEDYQPGMFLEPRASWSFDRALKLAQLLEPGAHEGVQVALRARAQALEINPWDNVFKSC</sequence>
<evidence type="ECO:0000313" key="1">
    <source>
        <dbReference type="EMBL" id="ASN83440.1"/>
    </source>
</evidence>
<reference evidence="1 2" key="1">
    <citation type="submission" date="2017-05" db="EMBL/GenBank/DDBJ databases">
        <title>The complete genome sequence of Deinococcus ficus isolated from the rhizosphere of the Ficus religiosa L. in Taiwan.</title>
        <authorList>
            <person name="Wu K.-M."/>
            <person name="Liao T.-L."/>
            <person name="Liu Y.-M."/>
            <person name="Young C.-C."/>
            <person name="Tsai S.-F."/>
        </authorList>
    </citation>
    <scope>NUCLEOTIDE SEQUENCE [LARGE SCALE GENOMIC DNA]</scope>
    <source>
        <strain evidence="1 2">CC-FR2-10</strain>
        <plasmid evidence="2">pdfi3</plasmid>
    </source>
</reference>
<organism evidence="1 2">
    <name type="scientific">Deinococcus ficus</name>
    <dbReference type="NCBI Taxonomy" id="317577"/>
    <lineage>
        <taxon>Bacteria</taxon>
        <taxon>Thermotogati</taxon>
        <taxon>Deinococcota</taxon>
        <taxon>Deinococci</taxon>
        <taxon>Deinococcales</taxon>
        <taxon>Deinococcaceae</taxon>
        <taxon>Deinococcus</taxon>
    </lineage>
</organism>
<dbReference type="EMBL" id="CP021084">
    <property type="protein sequence ID" value="ASN83440.1"/>
    <property type="molecule type" value="Genomic_DNA"/>
</dbReference>
<keyword evidence="1" id="KW-0614">Plasmid</keyword>
<evidence type="ECO:0008006" key="3">
    <source>
        <dbReference type="Google" id="ProtNLM"/>
    </source>
</evidence>
<dbReference type="AlphaFoldDB" id="A0A221T3J7"/>
<proteinExistence type="predicted"/>
<accession>A0A221T3J7</accession>
<keyword evidence="2" id="KW-1185">Reference proteome</keyword>
<protein>
    <recommendedName>
        <fullName evidence="3">DUF4304 domain-containing protein</fullName>
    </recommendedName>
</protein>
<gene>
    <name evidence="1" type="ORF">DFI_19780</name>
</gene>
<geneLocation type="plasmid" evidence="2">
    <name>pdfi3</name>
</geneLocation>